<dbReference type="EMBL" id="GU474854">
    <property type="protein sequence ID" value="ADI17123.1"/>
    <property type="molecule type" value="Genomic_DNA"/>
</dbReference>
<feature type="domain" description="Tetrapyrrole biosynthesis uroporphyrinogen III synthase" evidence="1">
    <location>
        <begin position="23"/>
        <end position="200"/>
    </location>
</feature>
<proteinExistence type="predicted"/>
<accession>E0XRT2</accession>
<dbReference type="GO" id="GO:0004852">
    <property type="term" value="F:uroporphyrinogen-III synthase activity"/>
    <property type="evidence" value="ECO:0007669"/>
    <property type="project" value="InterPro"/>
</dbReference>
<dbReference type="CDD" id="cd06578">
    <property type="entry name" value="HemD"/>
    <property type="match status" value="1"/>
</dbReference>
<dbReference type="InterPro" id="IPR003754">
    <property type="entry name" value="4pyrrol_synth_uPrphyn_synth"/>
</dbReference>
<reference evidence="2" key="1">
    <citation type="journal article" date="2011" name="Environ. Microbiol.">
        <title>Time-series analyses of Monterey Bay coastal microbial picoplankton using a 'genome proxy' microarray.</title>
        <authorList>
            <person name="Rich V.I."/>
            <person name="Pham V.D."/>
            <person name="Eppley J."/>
            <person name="Shi Y."/>
            <person name="DeLong E.F."/>
        </authorList>
    </citation>
    <scope>NUCLEOTIDE SEQUENCE</scope>
</reference>
<evidence type="ECO:0000313" key="2">
    <source>
        <dbReference type="EMBL" id="ADI17123.1"/>
    </source>
</evidence>
<dbReference type="GO" id="GO:0033014">
    <property type="term" value="P:tetrapyrrole biosynthetic process"/>
    <property type="evidence" value="ECO:0007669"/>
    <property type="project" value="InterPro"/>
</dbReference>
<dbReference type="AlphaFoldDB" id="E0XRT2"/>
<sequence length="221" mass="25050">MNIIDTRAENILGFLKTESIKNIPLFKLEPIDYKLEGNNFSEIIFQSSPAVDFFKDLSFLTDKQIYSMGKATSATLESKGLSSLNPQSPSSEGLIELLEKSRGSNPNYLVVKGQEGLTKISDYLRKRGMPVKEIACYKRSKFESYEDIKENFYKADAIIFPSNFAAEIYFQEIHNNEIKAVFFGISKRIINCINSLGHEAYIVDYFSDNIEKSVTETISSL</sequence>
<dbReference type="Gene3D" id="3.40.50.10090">
    <property type="match status" value="1"/>
</dbReference>
<protein>
    <recommendedName>
        <fullName evidence="1">Tetrapyrrole biosynthesis uroporphyrinogen III synthase domain-containing protein</fullName>
    </recommendedName>
</protein>
<dbReference type="InterPro" id="IPR036108">
    <property type="entry name" value="4pyrrol_syn_uPrphyn_synt_sf"/>
</dbReference>
<organism evidence="2">
    <name type="scientific">uncultured gamma proteobacterium HF0070_03O15</name>
    <dbReference type="NCBI Taxonomy" id="710982"/>
    <lineage>
        <taxon>Bacteria</taxon>
        <taxon>Pseudomonadati</taxon>
        <taxon>Pseudomonadota</taxon>
        <taxon>Gammaproteobacteria</taxon>
        <taxon>environmental samples</taxon>
    </lineage>
</organism>
<dbReference type="Pfam" id="PF02602">
    <property type="entry name" value="HEM4"/>
    <property type="match status" value="1"/>
</dbReference>
<name>E0XRT2_9GAMM</name>
<dbReference type="SUPFAM" id="SSF69618">
    <property type="entry name" value="HemD-like"/>
    <property type="match status" value="1"/>
</dbReference>
<evidence type="ECO:0000259" key="1">
    <source>
        <dbReference type="Pfam" id="PF02602"/>
    </source>
</evidence>